<evidence type="ECO:0000256" key="1">
    <source>
        <dbReference type="SAM" id="MobiDB-lite"/>
    </source>
</evidence>
<sequence>MAGLCEGGNEPPGSLKAKRSPTSEARKRHVLTRRFVSAVVETRSTIKDIKVDKLSVVSQMLQYLTRTVQFLDTVA</sequence>
<evidence type="ECO:0008006" key="4">
    <source>
        <dbReference type="Google" id="ProtNLM"/>
    </source>
</evidence>
<evidence type="ECO:0000313" key="2">
    <source>
        <dbReference type="EMBL" id="KAJ4450890.1"/>
    </source>
</evidence>
<accession>A0ABQ8TZ25</accession>
<reference evidence="2 3" key="1">
    <citation type="journal article" date="2022" name="Allergy">
        <title>Genome assembly and annotation of Periplaneta americana reveal a comprehensive cockroach allergen profile.</title>
        <authorList>
            <person name="Wang L."/>
            <person name="Xiong Q."/>
            <person name="Saelim N."/>
            <person name="Wang L."/>
            <person name="Nong W."/>
            <person name="Wan A.T."/>
            <person name="Shi M."/>
            <person name="Liu X."/>
            <person name="Cao Q."/>
            <person name="Hui J.H.L."/>
            <person name="Sookrung N."/>
            <person name="Leung T.F."/>
            <person name="Tungtrongchitr A."/>
            <person name="Tsui S.K.W."/>
        </authorList>
    </citation>
    <scope>NUCLEOTIDE SEQUENCE [LARGE SCALE GENOMIC DNA]</scope>
    <source>
        <strain evidence="2">PWHHKU_190912</strain>
    </source>
</reference>
<keyword evidence="3" id="KW-1185">Reference proteome</keyword>
<name>A0ABQ8TZ25_PERAM</name>
<proteinExistence type="predicted"/>
<dbReference type="EMBL" id="JAJSOF020000001">
    <property type="protein sequence ID" value="KAJ4450890.1"/>
    <property type="molecule type" value="Genomic_DNA"/>
</dbReference>
<dbReference type="Proteomes" id="UP001148838">
    <property type="component" value="Unassembled WGS sequence"/>
</dbReference>
<comment type="caution">
    <text evidence="2">The sequence shown here is derived from an EMBL/GenBank/DDBJ whole genome shotgun (WGS) entry which is preliminary data.</text>
</comment>
<protein>
    <recommendedName>
        <fullName evidence="4">BHLH domain-containing protein</fullName>
    </recommendedName>
</protein>
<feature type="region of interest" description="Disordered" evidence="1">
    <location>
        <begin position="1"/>
        <end position="26"/>
    </location>
</feature>
<organism evidence="2 3">
    <name type="scientific">Periplaneta americana</name>
    <name type="common">American cockroach</name>
    <name type="synonym">Blatta americana</name>
    <dbReference type="NCBI Taxonomy" id="6978"/>
    <lineage>
        <taxon>Eukaryota</taxon>
        <taxon>Metazoa</taxon>
        <taxon>Ecdysozoa</taxon>
        <taxon>Arthropoda</taxon>
        <taxon>Hexapoda</taxon>
        <taxon>Insecta</taxon>
        <taxon>Pterygota</taxon>
        <taxon>Neoptera</taxon>
        <taxon>Polyneoptera</taxon>
        <taxon>Dictyoptera</taxon>
        <taxon>Blattodea</taxon>
        <taxon>Blattoidea</taxon>
        <taxon>Blattidae</taxon>
        <taxon>Blattinae</taxon>
        <taxon>Periplaneta</taxon>
    </lineage>
</organism>
<gene>
    <name evidence="2" type="ORF">ANN_02323</name>
</gene>
<evidence type="ECO:0000313" key="3">
    <source>
        <dbReference type="Proteomes" id="UP001148838"/>
    </source>
</evidence>